<reference evidence="1" key="1">
    <citation type="submission" date="2021-02" db="EMBL/GenBank/DDBJ databases">
        <title>Genome sequence Cadophora malorum strain M34.</title>
        <authorList>
            <person name="Stefanovic E."/>
            <person name="Vu D."/>
            <person name="Scully C."/>
            <person name="Dijksterhuis J."/>
            <person name="Roader J."/>
            <person name="Houbraken J."/>
        </authorList>
    </citation>
    <scope>NUCLEOTIDE SEQUENCE</scope>
    <source>
        <strain evidence="1">M34</strain>
    </source>
</reference>
<keyword evidence="2" id="KW-1185">Reference proteome</keyword>
<sequence>MAEVVASAVGIAAFAVQTGEKILKLLAIIESVRDAPCEVRYLLDEINILHRILAEFSSSYTNDLDGKRAVVVSEVEQLCLHSTEILSRVVEEISVDITKNRML</sequence>
<proteinExistence type="predicted"/>
<feature type="non-terminal residue" evidence="1">
    <location>
        <position position="103"/>
    </location>
</feature>
<evidence type="ECO:0000313" key="2">
    <source>
        <dbReference type="Proteomes" id="UP000664132"/>
    </source>
</evidence>
<dbReference type="OrthoDB" id="3200163at2759"/>
<comment type="caution">
    <text evidence="1">The sequence shown here is derived from an EMBL/GenBank/DDBJ whole genome shotgun (WGS) entry which is preliminary data.</text>
</comment>
<evidence type="ECO:0008006" key="3">
    <source>
        <dbReference type="Google" id="ProtNLM"/>
    </source>
</evidence>
<accession>A0A8H7W626</accession>
<protein>
    <recommendedName>
        <fullName evidence="3">Fungal N-terminal domain-containing protein</fullName>
    </recommendedName>
</protein>
<name>A0A8H7W626_9HELO</name>
<gene>
    <name evidence="1" type="ORF">IFR04_013231</name>
</gene>
<organism evidence="1 2">
    <name type="scientific">Cadophora malorum</name>
    <dbReference type="NCBI Taxonomy" id="108018"/>
    <lineage>
        <taxon>Eukaryota</taxon>
        <taxon>Fungi</taxon>
        <taxon>Dikarya</taxon>
        <taxon>Ascomycota</taxon>
        <taxon>Pezizomycotina</taxon>
        <taxon>Leotiomycetes</taxon>
        <taxon>Helotiales</taxon>
        <taxon>Ploettnerulaceae</taxon>
        <taxon>Cadophora</taxon>
    </lineage>
</organism>
<evidence type="ECO:0000313" key="1">
    <source>
        <dbReference type="EMBL" id="KAG4413653.1"/>
    </source>
</evidence>
<dbReference type="Proteomes" id="UP000664132">
    <property type="component" value="Unassembled WGS sequence"/>
</dbReference>
<dbReference type="AlphaFoldDB" id="A0A8H7W626"/>
<dbReference type="EMBL" id="JAFJYH010000303">
    <property type="protein sequence ID" value="KAG4413653.1"/>
    <property type="molecule type" value="Genomic_DNA"/>
</dbReference>